<reference evidence="2" key="2">
    <citation type="submission" date="2018-05" db="EMBL/GenBank/DDBJ databases">
        <title>OpunRS2 (Oryza punctata Reference Sequence Version 2).</title>
        <authorList>
            <person name="Zhang J."/>
            <person name="Kudrna D."/>
            <person name="Lee S."/>
            <person name="Talag J."/>
            <person name="Welchert J."/>
            <person name="Wing R.A."/>
        </authorList>
    </citation>
    <scope>NUCLEOTIDE SEQUENCE [LARGE SCALE GENOMIC DNA]</scope>
</reference>
<name>A0A0E0JGF4_ORYPU</name>
<protein>
    <submittedName>
        <fullName evidence="2">Uncharacterized protein</fullName>
    </submittedName>
</protein>
<feature type="chain" id="PRO_5002364267" evidence="1">
    <location>
        <begin position="18"/>
        <end position="150"/>
    </location>
</feature>
<dbReference type="EnsemblPlants" id="OPUNC01G09420.1">
    <property type="protein sequence ID" value="OPUNC01G09420.1"/>
    <property type="gene ID" value="OPUNC01G09420"/>
</dbReference>
<dbReference type="HOGENOM" id="CLU_1743485_0_0_1"/>
<evidence type="ECO:0000256" key="1">
    <source>
        <dbReference type="SAM" id="SignalP"/>
    </source>
</evidence>
<dbReference type="AlphaFoldDB" id="A0A0E0JGF4"/>
<evidence type="ECO:0000313" key="3">
    <source>
        <dbReference type="Proteomes" id="UP000026962"/>
    </source>
</evidence>
<dbReference type="Proteomes" id="UP000026962">
    <property type="component" value="Chromosome 1"/>
</dbReference>
<evidence type="ECO:0000313" key="2">
    <source>
        <dbReference type="EnsemblPlants" id="OPUNC01G09420.1"/>
    </source>
</evidence>
<reference evidence="2" key="1">
    <citation type="submission" date="2015-04" db="UniProtKB">
        <authorList>
            <consortium name="EnsemblPlants"/>
        </authorList>
    </citation>
    <scope>IDENTIFICATION</scope>
</reference>
<dbReference type="Gramene" id="OPUNC01G09420.1">
    <property type="protein sequence ID" value="OPUNC01G09420.1"/>
    <property type="gene ID" value="OPUNC01G09420"/>
</dbReference>
<keyword evidence="3" id="KW-1185">Reference proteome</keyword>
<sequence length="150" mass="16376">MASLLLLLRAIVVGVDVEERQLISGEREASEAERFYSKHPAVHRRCVFFSDDDVEEERSILSEVRFTVHTRDADGGGGGLVEEGRSTAAVKLCGGIGEGSEGVFQGPAREETMLQSYNIWMVKKAHGLKLTIMHLIRQLLSTHAGAAAVL</sequence>
<accession>A0A0E0JGF4</accession>
<proteinExistence type="predicted"/>
<feature type="signal peptide" evidence="1">
    <location>
        <begin position="1"/>
        <end position="17"/>
    </location>
</feature>
<keyword evidence="1" id="KW-0732">Signal</keyword>
<organism evidence="2">
    <name type="scientific">Oryza punctata</name>
    <name type="common">Red rice</name>
    <dbReference type="NCBI Taxonomy" id="4537"/>
    <lineage>
        <taxon>Eukaryota</taxon>
        <taxon>Viridiplantae</taxon>
        <taxon>Streptophyta</taxon>
        <taxon>Embryophyta</taxon>
        <taxon>Tracheophyta</taxon>
        <taxon>Spermatophyta</taxon>
        <taxon>Magnoliopsida</taxon>
        <taxon>Liliopsida</taxon>
        <taxon>Poales</taxon>
        <taxon>Poaceae</taxon>
        <taxon>BOP clade</taxon>
        <taxon>Oryzoideae</taxon>
        <taxon>Oryzeae</taxon>
        <taxon>Oryzinae</taxon>
        <taxon>Oryza</taxon>
    </lineage>
</organism>